<comment type="caution">
    <text evidence="10">The sequence shown here is derived from an EMBL/GenBank/DDBJ whole genome shotgun (WGS) entry which is preliminary data.</text>
</comment>
<dbReference type="CDD" id="cd07989">
    <property type="entry name" value="LPLAT_AGPAT-like"/>
    <property type="match status" value="1"/>
</dbReference>
<dbReference type="SUPFAM" id="SSF69593">
    <property type="entry name" value="Glycerol-3-phosphate (1)-acyltransferase"/>
    <property type="match status" value="1"/>
</dbReference>
<keyword evidence="8" id="KW-0472">Membrane</keyword>
<proteinExistence type="inferred from homology"/>
<keyword evidence="5 7" id="KW-0443">Lipid metabolism</keyword>
<gene>
    <name evidence="10" type="ORF">H8S01_10720</name>
</gene>
<evidence type="ECO:0000256" key="5">
    <source>
        <dbReference type="ARBA" id="ARBA00023098"/>
    </source>
</evidence>
<evidence type="ECO:0000313" key="11">
    <source>
        <dbReference type="Proteomes" id="UP000628463"/>
    </source>
</evidence>
<keyword evidence="11" id="KW-1185">Reference proteome</keyword>
<evidence type="ECO:0000256" key="3">
    <source>
        <dbReference type="ARBA" id="ARBA00022516"/>
    </source>
</evidence>
<dbReference type="EMBL" id="JACOPD010000007">
    <property type="protein sequence ID" value="MBC5681431.1"/>
    <property type="molecule type" value="Genomic_DNA"/>
</dbReference>
<keyword evidence="4 7" id="KW-0808">Transferase</keyword>
<sequence length="243" mass="27676">MIRLILVCIFLLIIFVLSLILFPIEWLIGRISPKAKDISSLRFVQFVFKVILFLSGVSTTVIGLENIPKDEPVVFIGNHRGFFDTVVSYSRMPRLTGFIAKKEMQKVPFIRLWMKYLHCLFMDRSNPREGLKTILSGIEQINNGISIVIFPEGTRNKGDGIMPFHGGSFKLADKSNCKIIPMVQNNTENVLEAHFPSIKRTHTILEFGTPIDTAALDRDERKALPDTVHDLMLQIYEKNKSLV</sequence>
<keyword evidence="6 7" id="KW-0012">Acyltransferase</keyword>
<keyword evidence="7" id="KW-0594">Phospholipid biosynthesis</keyword>
<dbReference type="PANTHER" id="PTHR10434:SF64">
    <property type="entry name" value="1-ACYL-SN-GLYCEROL-3-PHOSPHATE ACYLTRANSFERASE-RELATED"/>
    <property type="match status" value="1"/>
</dbReference>
<dbReference type="Pfam" id="PF01553">
    <property type="entry name" value="Acyltransferase"/>
    <property type="match status" value="1"/>
</dbReference>
<keyword evidence="7" id="KW-1208">Phospholipid metabolism</keyword>
<dbReference type="Proteomes" id="UP000628463">
    <property type="component" value="Unassembled WGS sequence"/>
</dbReference>
<dbReference type="PANTHER" id="PTHR10434">
    <property type="entry name" value="1-ACYL-SN-GLYCEROL-3-PHOSPHATE ACYLTRANSFERASE"/>
    <property type="match status" value="1"/>
</dbReference>
<comment type="pathway">
    <text evidence="1">Lipid metabolism.</text>
</comment>
<comment type="similarity">
    <text evidence="2 7">Belongs to the 1-acyl-sn-glycerol-3-phosphate acyltransferase family.</text>
</comment>
<dbReference type="InterPro" id="IPR002123">
    <property type="entry name" value="Plipid/glycerol_acylTrfase"/>
</dbReference>
<dbReference type="SMART" id="SM00563">
    <property type="entry name" value="PlsC"/>
    <property type="match status" value="1"/>
</dbReference>
<comment type="domain">
    <text evidence="7">The HXXXXD motif is essential for acyltransferase activity and may constitute the binding site for the phosphate moiety of the glycerol-3-phosphate.</text>
</comment>
<feature type="domain" description="Phospholipid/glycerol acyltransferase" evidence="9">
    <location>
        <begin position="73"/>
        <end position="187"/>
    </location>
</feature>
<feature type="transmembrane region" description="Helical" evidence="8">
    <location>
        <begin position="43"/>
        <end position="64"/>
    </location>
</feature>
<evidence type="ECO:0000256" key="1">
    <source>
        <dbReference type="ARBA" id="ARBA00005189"/>
    </source>
</evidence>
<dbReference type="InterPro" id="IPR004552">
    <property type="entry name" value="AGP_acyltrans"/>
</dbReference>
<reference evidence="10 11" key="1">
    <citation type="submission" date="2020-08" db="EMBL/GenBank/DDBJ databases">
        <title>Genome public.</title>
        <authorList>
            <person name="Liu C."/>
            <person name="Sun Q."/>
        </authorList>
    </citation>
    <scope>NUCLEOTIDE SEQUENCE [LARGE SCALE GENOMIC DNA]</scope>
    <source>
        <strain evidence="10 11">NSJ-43</strain>
    </source>
</reference>
<evidence type="ECO:0000259" key="9">
    <source>
        <dbReference type="SMART" id="SM00563"/>
    </source>
</evidence>
<evidence type="ECO:0000256" key="6">
    <source>
        <dbReference type="ARBA" id="ARBA00023315"/>
    </source>
</evidence>
<name>A0ABR7G1W8_9FIRM</name>
<evidence type="ECO:0000256" key="2">
    <source>
        <dbReference type="ARBA" id="ARBA00008655"/>
    </source>
</evidence>
<keyword evidence="3 7" id="KW-0444">Lipid biosynthesis</keyword>
<keyword evidence="8" id="KW-1133">Transmembrane helix</keyword>
<organism evidence="10 11">
    <name type="scientific">Lachnospira hominis</name>
    <name type="common">ex Liu et al. 2021</name>
    <dbReference type="NCBI Taxonomy" id="2763051"/>
    <lineage>
        <taxon>Bacteria</taxon>
        <taxon>Bacillati</taxon>
        <taxon>Bacillota</taxon>
        <taxon>Clostridia</taxon>
        <taxon>Lachnospirales</taxon>
        <taxon>Lachnospiraceae</taxon>
        <taxon>Lachnospira</taxon>
    </lineage>
</organism>
<dbReference type="GO" id="GO:0016746">
    <property type="term" value="F:acyltransferase activity"/>
    <property type="evidence" value="ECO:0007669"/>
    <property type="project" value="UniProtKB-KW"/>
</dbReference>
<evidence type="ECO:0000256" key="7">
    <source>
        <dbReference type="RuleBase" id="RU361267"/>
    </source>
</evidence>
<accession>A0ABR7G1W8</accession>
<dbReference type="RefSeq" id="WP_186837191.1">
    <property type="nucleotide sequence ID" value="NZ_JACOPD010000007.1"/>
</dbReference>
<evidence type="ECO:0000256" key="4">
    <source>
        <dbReference type="ARBA" id="ARBA00022679"/>
    </source>
</evidence>
<comment type="catalytic activity">
    <reaction evidence="7">
        <text>a 1-acyl-sn-glycero-3-phosphate + an acyl-CoA = a 1,2-diacyl-sn-glycero-3-phosphate + CoA</text>
        <dbReference type="Rhea" id="RHEA:19709"/>
        <dbReference type="ChEBI" id="CHEBI:57287"/>
        <dbReference type="ChEBI" id="CHEBI:57970"/>
        <dbReference type="ChEBI" id="CHEBI:58342"/>
        <dbReference type="ChEBI" id="CHEBI:58608"/>
        <dbReference type="EC" id="2.3.1.51"/>
    </reaction>
</comment>
<keyword evidence="8" id="KW-0812">Transmembrane</keyword>
<evidence type="ECO:0000256" key="8">
    <source>
        <dbReference type="SAM" id="Phobius"/>
    </source>
</evidence>
<evidence type="ECO:0000313" key="10">
    <source>
        <dbReference type="EMBL" id="MBC5681431.1"/>
    </source>
</evidence>
<protein>
    <recommendedName>
        <fullName evidence="7">1-acyl-sn-glycerol-3-phosphate acyltransferase</fullName>
        <ecNumber evidence="7">2.3.1.51</ecNumber>
    </recommendedName>
</protein>
<dbReference type="EC" id="2.3.1.51" evidence="7"/>
<dbReference type="NCBIfam" id="TIGR00530">
    <property type="entry name" value="AGP_acyltrn"/>
    <property type="match status" value="1"/>
</dbReference>